<comment type="caution">
    <text evidence="2">The sequence shown here is derived from an EMBL/GenBank/DDBJ whole genome shotgun (WGS) entry which is preliminary data.</text>
</comment>
<evidence type="ECO:0000313" key="2">
    <source>
        <dbReference type="EMBL" id="MFC5849438.1"/>
    </source>
</evidence>
<feature type="chain" id="PRO_5046281379" evidence="1">
    <location>
        <begin position="28"/>
        <end position="454"/>
    </location>
</feature>
<proteinExistence type="predicted"/>
<dbReference type="RefSeq" id="WP_380050580.1">
    <property type="nucleotide sequence ID" value="NZ_JBHSOH010000020.1"/>
</dbReference>
<keyword evidence="1" id="KW-0732">Signal</keyword>
<dbReference type="EMBL" id="JBHSOH010000020">
    <property type="protein sequence ID" value="MFC5849438.1"/>
    <property type="molecule type" value="Genomic_DNA"/>
</dbReference>
<organism evidence="2 3">
    <name type="scientific">Deinococcus petrolearius</name>
    <dbReference type="NCBI Taxonomy" id="1751295"/>
    <lineage>
        <taxon>Bacteria</taxon>
        <taxon>Thermotogati</taxon>
        <taxon>Deinococcota</taxon>
        <taxon>Deinococci</taxon>
        <taxon>Deinococcales</taxon>
        <taxon>Deinococcaceae</taxon>
        <taxon>Deinococcus</taxon>
    </lineage>
</organism>
<keyword evidence="3" id="KW-1185">Reference proteome</keyword>
<reference evidence="3" key="1">
    <citation type="journal article" date="2019" name="Int. J. Syst. Evol. Microbiol.">
        <title>The Global Catalogue of Microorganisms (GCM) 10K type strain sequencing project: providing services to taxonomists for standard genome sequencing and annotation.</title>
        <authorList>
            <consortium name="The Broad Institute Genomics Platform"/>
            <consortium name="The Broad Institute Genome Sequencing Center for Infectious Disease"/>
            <person name="Wu L."/>
            <person name="Ma J."/>
        </authorList>
    </citation>
    <scope>NUCLEOTIDE SEQUENCE [LARGE SCALE GENOMIC DNA]</scope>
    <source>
        <strain evidence="3">CGMCC 1.15053</strain>
    </source>
</reference>
<accession>A0ABW1DN95</accession>
<evidence type="ECO:0000313" key="3">
    <source>
        <dbReference type="Proteomes" id="UP001595979"/>
    </source>
</evidence>
<feature type="signal peptide" evidence="1">
    <location>
        <begin position="1"/>
        <end position="27"/>
    </location>
</feature>
<protein>
    <submittedName>
        <fullName evidence="2">Uncharacterized protein</fullName>
    </submittedName>
</protein>
<evidence type="ECO:0000256" key="1">
    <source>
        <dbReference type="SAM" id="SignalP"/>
    </source>
</evidence>
<gene>
    <name evidence="2" type="ORF">ACFPQ6_14085</name>
</gene>
<sequence length="454" mass="46781">MKTTIHRQALMVTLALGLSTLTPLAHAQQAALPAAPSSGVVTLSGAQQQEYTRMLSSNVKALAAQAQLDPAEQAQVQQLTNTLDAFTAQLPSGLAPMSVSNTMIAPQGLASGLIGTQSLGAQQLGGVFGSGGLDSILQLLEIAASFIPGLGSILSGITGTIAGMIADTALIGQLMGMWQDVQKFFGMVQNLGGLTDLNGLLGDGSSLWNQISTAAGSYGVRLPTFNLNSIADVQRAVQVAQSGGLQGMLGSLDTLKSDPYGERLGLPGVQYADATNLDAAMGSILNRLRATDLANRNIHSAGASAEARTATDQLSREGAQTVGEVAADATQLAVTGTATMTELGATKVLIGAVTQGMKYDAMNASRMLNAFRQLTLASDANREVQGAILDNLVAERQDRVQAAEQKMNAEMAAREALARQNAAAAVAAGEVLGATKLDSTRVRSFGEIIEDSGN</sequence>
<name>A0ABW1DN95_9DEIO</name>
<dbReference type="Proteomes" id="UP001595979">
    <property type="component" value="Unassembled WGS sequence"/>
</dbReference>